<comment type="similarity">
    <text evidence="3">Belongs to the resistance-nodulation-cell division (RND) (TC 2.A.6) family.</text>
</comment>
<dbReference type="NCBIfam" id="TIGR00914">
    <property type="entry name" value="2A0601"/>
    <property type="match status" value="1"/>
</dbReference>
<comment type="similarity">
    <text evidence="2">Belongs to the outer membrane factor (OMF) (TC 1.B.17) family.</text>
</comment>
<dbReference type="GO" id="GO:0042910">
    <property type="term" value="F:xenobiotic transmembrane transporter activity"/>
    <property type="evidence" value="ECO:0007669"/>
    <property type="project" value="TreeGrafter"/>
</dbReference>
<feature type="transmembrane region" description="Helical" evidence="10">
    <location>
        <begin position="877"/>
        <end position="896"/>
    </location>
</feature>
<feature type="transmembrane region" description="Helical" evidence="10">
    <location>
        <begin position="974"/>
        <end position="995"/>
    </location>
</feature>
<dbReference type="InterPro" id="IPR004763">
    <property type="entry name" value="CusA-like"/>
</dbReference>
<sequence length="1455" mass="160438">MFNKIILFSIKNKLVIGIMTLALIAWGIYSLTRLPIDAVPDITNNQVQIISQAPSLGAQEVEQFITAPIELSMANIPNVIEKRSISRSGISVITIVFEDDTDIYWARQQVAAQLKEAESIIPNGMVEPTLAPITTGLGEIYQYVLHTKKGYEDKYSATDLRTLQDWVVRTQLAGTKGVAEVSGWGGYVKQYEIALDNEKLNANNVTIAQIYAALKNNNENTGGSYIEQQSNAYTIRGIGQVKSLDDIEKIVVKNVGGVPVLIRDIGTVQYGTATRYGAVTRNGTGEVVAGITLMLKGENFNQVIENVKERIIQVQKTLPEGVVIEPYIDRTELVGRSISTVQKNLIEGALIVIFVLLLLLGNWRAGLIVASVIPLSMLFAFAMMRLFGVSGNLMSLGAIDFGLIVDGAVIIVEAIIYRLTESKLFKDTPKLTQQQMDKEVFTASSKIRASATFGEIIILIVYLPLLSLLGIEGKMFKPMAETVVFAIVGAFILSLTYIPMVSALFLSKNTTHKRNISDKIMDFFRRIYKPMLERALDFKKLIVAIAVICFGFTLWIFSHMGGEFLPQLEEGDLAIEIAMAQGTSLTQVVETFGKAEKILKDNFPEVKQVVTRIGSAEIPTDPMPIERGDMMVAMLPKEEWTTAKTKDEISEKMEHALSVLPGVSVELTQPMQMRFNELMTGVRQDVAIKIYGEDLDVLAQEANKVSKLIAPVAGVSEPFVEQVTGLPQIVVTYDRDRIAQYGLTISDINSILKTAFAGNVAGVVFEGEKRFDMVVRLQRDLRENISSIENLYIPLPSGNKVPLNQVSKIELKEAPAQISREDGKRRIYVGFNVKGKDIERTVAEIQQILDAKLKLPSGYYITYGGQFQNLKEAKSRLSVAVPIAMILILGLLYFTFRSFTQTILIFTAVPLSAIGGVFALLLRSMPFSISAGVGFIALFGVAVLNGIVLISYFNQLKEEGVTDVYKRVMQGTAVRLRPVIMTAAVASLGFLPMALSGGAGAEVQKPLATVVIGGLISATLLTLFVLPCLYVLVTDRKKKLGMPTKPLVIIMLFFAGLGLTGSVKAQQLPISADTAVALALKNNLQLKSSGLAIDQSKAMQKTAFDPAKTAFSVSQDPTGSGSNDNSISVSQSFAWPGFYKNQKKVLTEQTGLMEKSGNYTKSEITRDTRLAYYKLIYSINTLKILELQDSIYRNFIKKSELRYKVGETSNLELITARNKYQEVQALKKAAETDLAIQQLNLQQLLNLKTTINPTEKVLPILDLVETETNGPGNSPLIDVYQQQIAVAKAKIDLERSRTMPDLTLGYAQQFVIKSFNPANIDRSYTPGTRIAGLQVGIAVPIFNGASRARVNTEKIAVQIAETDYQRIQNQLAMQYQQELQNYAQHKSIADYFTSDGLKQADEQLRIAQVSYDLGEIGYIEFIQNMALAVQSKLNYLQTVNQLNQSVIQLQFLKGN</sequence>
<dbReference type="SUPFAM" id="SSF56954">
    <property type="entry name" value="Outer membrane efflux proteins (OEP)"/>
    <property type="match status" value="1"/>
</dbReference>
<evidence type="ECO:0000313" key="12">
    <source>
        <dbReference type="Proteomes" id="UP001214530"/>
    </source>
</evidence>
<keyword evidence="8 10" id="KW-0472">Membrane</keyword>
<dbReference type="Gene3D" id="3.30.70.1320">
    <property type="entry name" value="Multidrug efflux transporter AcrB pore domain like"/>
    <property type="match status" value="1"/>
</dbReference>
<feature type="transmembrane region" description="Helical" evidence="10">
    <location>
        <begin position="928"/>
        <end position="953"/>
    </location>
</feature>
<dbReference type="Gene3D" id="3.30.2090.10">
    <property type="entry name" value="Multidrug efflux transporter AcrB TolC docking domain, DN and DC subdomains"/>
    <property type="match status" value="2"/>
</dbReference>
<evidence type="ECO:0000256" key="5">
    <source>
        <dbReference type="ARBA" id="ARBA00022475"/>
    </source>
</evidence>
<dbReference type="GO" id="GO:0008324">
    <property type="term" value="F:monoatomic cation transmembrane transporter activity"/>
    <property type="evidence" value="ECO:0007669"/>
    <property type="project" value="InterPro"/>
</dbReference>
<proteinExistence type="inferred from homology"/>
<dbReference type="InterPro" id="IPR001036">
    <property type="entry name" value="Acrflvin-R"/>
</dbReference>
<name>A0AAJ5W450_9SPHI</name>
<evidence type="ECO:0000256" key="6">
    <source>
        <dbReference type="ARBA" id="ARBA00022692"/>
    </source>
</evidence>
<evidence type="ECO:0000313" key="11">
    <source>
        <dbReference type="EMBL" id="WEK17617.1"/>
    </source>
</evidence>
<dbReference type="PANTHER" id="PTHR32063:SF24">
    <property type="entry name" value="CATION EFFLUX SYSTEM (ACRB_ACRD_ACRF FAMILY)"/>
    <property type="match status" value="1"/>
</dbReference>
<dbReference type="Gene3D" id="1.20.1600.10">
    <property type="entry name" value="Outer membrane efflux proteins (OEP)"/>
    <property type="match status" value="1"/>
</dbReference>
<feature type="transmembrane region" description="Helical" evidence="10">
    <location>
        <begin position="344"/>
        <end position="360"/>
    </location>
</feature>
<protein>
    <submittedName>
        <fullName evidence="11">CusA/CzcA family heavy metal efflux RND transporter</fullName>
    </submittedName>
</protein>
<accession>A0AAJ5W450</accession>
<feature type="transmembrane region" description="Helical" evidence="10">
    <location>
        <begin position="903"/>
        <end position="922"/>
    </location>
</feature>
<dbReference type="Gene3D" id="3.30.70.1430">
    <property type="entry name" value="Multidrug efflux transporter AcrB pore domain"/>
    <property type="match status" value="2"/>
</dbReference>
<keyword evidence="4" id="KW-0813">Transport</keyword>
<dbReference type="SUPFAM" id="SSF82693">
    <property type="entry name" value="Multidrug efflux transporter AcrB pore domain, PN1, PN2, PC1 and PC2 subdomains"/>
    <property type="match status" value="3"/>
</dbReference>
<dbReference type="Proteomes" id="UP001214530">
    <property type="component" value="Chromosome"/>
</dbReference>
<dbReference type="InterPro" id="IPR003423">
    <property type="entry name" value="OMP_efflux"/>
</dbReference>
<dbReference type="Gene3D" id="1.20.1640.10">
    <property type="entry name" value="Multidrug efflux transporter AcrB transmembrane domain"/>
    <property type="match status" value="2"/>
</dbReference>
<dbReference type="Pfam" id="PF00873">
    <property type="entry name" value="ACR_tran"/>
    <property type="match status" value="1"/>
</dbReference>
<organism evidence="11 12">
    <name type="scientific">Candidatus Pedobacter colombiensis</name>
    <dbReference type="NCBI Taxonomy" id="3121371"/>
    <lineage>
        <taxon>Bacteria</taxon>
        <taxon>Pseudomonadati</taxon>
        <taxon>Bacteroidota</taxon>
        <taxon>Sphingobacteriia</taxon>
        <taxon>Sphingobacteriales</taxon>
        <taxon>Sphingobacteriaceae</taxon>
        <taxon>Pedobacter</taxon>
    </lineage>
</organism>
<feature type="coiled-coil region" evidence="9">
    <location>
        <begin position="1213"/>
        <end position="1247"/>
    </location>
</feature>
<evidence type="ECO:0000256" key="8">
    <source>
        <dbReference type="ARBA" id="ARBA00023136"/>
    </source>
</evidence>
<dbReference type="SUPFAM" id="SSF82866">
    <property type="entry name" value="Multidrug efflux transporter AcrB transmembrane domain"/>
    <property type="match status" value="2"/>
</dbReference>
<dbReference type="GO" id="GO:0005886">
    <property type="term" value="C:plasma membrane"/>
    <property type="evidence" value="ECO:0007669"/>
    <property type="project" value="UniProtKB-SubCell"/>
</dbReference>
<reference evidence="11" key="1">
    <citation type="submission" date="2023-03" db="EMBL/GenBank/DDBJ databases">
        <title>Andean soil-derived lignocellulolytic bacterial consortium as a source of novel taxa and putative plastic-active enzymes.</title>
        <authorList>
            <person name="Diaz-Garcia L."/>
            <person name="Chuvochina M."/>
            <person name="Feuerriegel G."/>
            <person name="Bunk B."/>
            <person name="Sproer C."/>
            <person name="Streit W.R."/>
            <person name="Rodriguez L.M."/>
            <person name="Overmann J."/>
            <person name="Jimenez D.J."/>
        </authorList>
    </citation>
    <scope>NUCLEOTIDE SEQUENCE</scope>
    <source>
        <strain evidence="11">MAG 3858</strain>
    </source>
</reference>
<dbReference type="Gene3D" id="3.30.70.1440">
    <property type="entry name" value="Multidrug efflux transporter AcrB pore domain"/>
    <property type="match status" value="1"/>
</dbReference>
<dbReference type="InterPro" id="IPR027463">
    <property type="entry name" value="AcrB_DN_DC_subdom"/>
</dbReference>
<feature type="transmembrane region" description="Helical" evidence="10">
    <location>
        <begin position="367"/>
        <end position="387"/>
    </location>
</feature>
<keyword evidence="9" id="KW-0175">Coiled coil</keyword>
<dbReference type="EMBL" id="CP119313">
    <property type="protein sequence ID" value="WEK17617.1"/>
    <property type="molecule type" value="Genomic_DNA"/>
</dbReference>
<evidence type="ECO:0000256" key="4">
    <source>
        <dbReference type="ARBA" id="ARBA00022448"/>
    </source>
</evidence>
<evidence type="ECO:0000256" key="2">
    <source>
        <dbReference type="ARBA" id="ARBA00007613"/>
    </source>
</evidence>
<keyword evidence="5" id="KW-1003">Cell membrane</keyword>
<feature type="transmembrane region" description="Helical" evidence="10">
    <location>
        <begin position="393"/>
        <end position="416"/>
    </location>
</feature>
<dbReference type="SUPFAM" id="SSF82714">
    <property type="entry name" value="Multidrug efflux transporter AcrB TolC docking domain, DN and DC subdomains"/>
    <property type="match status" value="2"/>
</dbReference>
<evidence type="ECO:0000256" key="3">
    <source>
        <dbReference type="ARBA" id="ARBA00010942"/>
    </source>
</evidence>
<dbReference type="GO" id="GO:0015562">
    <property type="term" value="F:efflux transmembrane transporter activity"/>
    <property type="evidence" value="ECO:0007669"/>
    <property type="project" value="InterPro"/>
</dbReference>
<dbReference type="Pfam" id="PF02321">
    <property type="entry name" value="OEP"/>
    <property type="match status" value="1"/>
</dbReference>
<dbReference type="PANTHER" id="PTHR32063">
    <property type="match status" value="1"/>
</dbReference>
<keyword evidence="6 10" id="KW-0812">Transmembrane</keyword>
<feature type="transmembrane region" description="Helical" evidence="10">
    <location>
        <begin position="1045"/>
        <end position="1063"/>
    </location>
</feature>
<evidence type="ECO:0000256" key="10">
    <source>
        <dbReference type="SAM" id="Phobius"/>
    </source>
</evidence>
<keyword evidence="7 10" id="KW-1133">Transmembrane helix</keyword>
<evidence type="ECO:0000256" key="7">
    <source>
        <dbReference type="ARBA" id="ARBA00022989"/>
    </source>
</evidence>
<dbReference type="PRINTS" id="PR00702">
    <property type="entry name" value="ACRIFLAVINRP"/>
</dbReference>
<feature type="transmembrane region" description="Helical" evidence="10">
    <location>
        <begin position="483"/>
        <end position="506"/>
    </location>
</feature>
<feature type="transmembrane region" description="Helical" evidence="10">
    <location>
        <begin position="1007"/>
        <end position="1033"/>
    </location>
</feature>
<feature type="transmembrane region" description="Helical" evidence="10">
    <location>
        <begin position="453"/>
        <end position="471"/>
    </location>
</feature>
<evidence type="ECO:0000256" key="1">
    <source>
        <dbReference type="ARBA" id="ARBA00004651"/>
    </source>
</evidence>
<feature type="transmembrane region" description="Helical" evidence="10">
    <location>
        <begin position="541"/>
        <end position="558"/>
    </location>
</feature>
<gene>
    <name evidence="11" type="ORF">P0Y49_12510</name>
</gene>
<evidence type="ECO:0000256" key="9">
    <source>
        <dbReference type="SAM" id="Coils"/>
    </source>
</evidence>
<comment type="subcellular location">
    <subcellularLocation>
        <location evidence="1">Cell membrane</location>
        <topology evidence="1">Multi-pass membrane protein</topology>
    </subcellularLocation>
</comment>